<accession>A0ACB9K3A5</accession>
<protein>
    <submittedName>
        <fullName evidence="1">Uncharacterized protein</fullName>
    </submittedName>
</protein>
<reference evidence="2" key="1">
    <citation type="journal article" date="2022" name="Mol. Ecol. Resour.">
        <title>The genomes of chicory, endive, great burdock and yacon provide insights into Asteraceae palaeo-polyploidization history and plant inulin production.</title>
        <authorList>
            <person name="Fan W."/>
            <person name="Wang S."/>
            <person name="Wang H."/>
            <person name="Wang A."/>
            <person name="Jiang F."/>
            <person name="Liu H."/>
            <person name="Zhao H."/>
            <person name="Xu D."/>
            <person name="Zhang Y."/>
        </authorList>
    </citation>
    <scope>NUCLEOTIDE SEQUENCE [LARGE SCALE GENOMIC DNA]</scope>
    <source>
        <strain evidence="2">cv. Yunnan</strain>
    </source>
</reference>
<dbReference type="EMBL" id="CM042018">
    <property type="protein sequence ID" value="KAI3826801.1"/>
    <property type="molecule type" value="Genomic_DNA"/>
</dbReference>
<comment type="caution">
    <text evidence="1">The sequence shown here is derived from an EMBL/GenBank/DDBJ whole genome shotgun (WGS) entry which is preliminary data.</text>
</comment>
<dbReference type="Proteomes" id="UP001056120">
    <property type="component" value="Linkage Group LG01"/>
</dbReference>
<sequence length="148" mass="16329">MEDGTILSWKSTSKTSFSEEATSLKGHKGSLLSLIVGAKKLFSGSIDHTIRVCDLESLDCKHVLNGHTGDVTSVMCWDQYLLCGSLDKMINVWGATKSGNIEEVYKHDVDDAVVAFCGMHDEEEKPILLCSYKDNGVCLYDLPSQVFF</sequence>
<evidence type="ECO:0000313" key="2">
    <source>
        <dbReference type="Proteomes" id="UP001056120"/>
    </source>
</evidence>
<reference evidence="1 2" key="2">
    <citation type="journal article" date="2022" name="Mol. Ecol. Resour.">
        <title>The genomes of chicory, endive, great burdock and yacon provide insights into Asteraceae paleo-polyploidization history and plant inulin production.</title>
        <authorList>
            <person name="Fan W."/>
            <person name="Wang S."/>
            <person name="Wang H."/>
            <person name="Wang A."/>
            <person name="Jiang F."/>
            <person name="Liu H."/>
            <person name="Zhao H."/>
            <person name="Xu D."/>
            <person name="Zhang Y."/>
        </authorList>
    </citation>
    <scope>NUCLEOTIDE SEQUENCE [LARGE SCALE GENOMIC DNA]</scope>
    <source>
        <strain evidence="2">cv. Yunnan</strain>
        <tissue evidence="1">Leaves</tissue>
    </source>
</reference>
<proteinExistence type="predicted"/>
<name>A0ACB9K3A5_9ASTR</name>
<organism evidence="1 2">
    <name type="scientific">Smallanthus sonchifolius</name>
    <dbReference type="NCBI Taxonomy" id="185202"/>
    <lineage>
        <taxon>Eukaryota</taxon>
        <taxon>Viridiplantae</taxon>
        <taxon>Streptophyta</taxon>
        <taxon>Embryophyta</taxon>
        <taxon>Tracheophyta</taxon>
        <taxon>Spermatophyta</taxon>
        <taxon>Magnoliopsida</taxon>
        <taxon>eudicotyledons</taxon>
        <taxon>Gunneridae</taxon>
        <taxon>Pentapetalae</taxon>
        <taxon>asterids</taxon>
        <taxon>campanulids</taxon>
        <taxon>Asterales</taxon>
        <taxon>Asteraceae</taxon>
        <taxon>Asteroideae</taxon>
        <taxon>Heliantheae alliance</taxon>
        <taxon>Millerieae</taxon>
        <taxon>Smallanthus</taxon>
    </lineage>
</organism>
<evidence type="ECO:0000313" key="1">
    <source>
        <dbReference type="EMBL" id="KAI3826801.1"/>
    </source>
</evidence>
<keyword evidence="2" id="KW-1185">Reference proteome</keyword>
<gene>
    <name evidence="1" type="ORF">L1987_00857</name>
</gene>